<protein>
    <submittedName>
        <fullName evidence="4">Transcriptional regulator LytR</fullName>
    </submittedName>
</protein>
<dbReference type="PANTHER" id="PTHR33392:SF6">
    <property type="entry name" value="POLYISOPRENYL-TEICHOIC ACID--PEPTIDOGLYCAN TEICHOIC ACID TRANSFERASE TAGU"/>
    <property type="match status" value="1"/>
</dbReference>
<reference evidence="4 5" key="1">
    <citation type="submission" date="2017-03" db="EMBL/GenBank/DDBJ databases">
        <title>Genome sequence of Lactobacillus kimchii KACC 12383.</title>
        <authorList>
            <person name="Chun J."/>
        </authorList>
    </citation>
    <scope>NUCLEOTIDE SEQUENCE [LARGE SCALE GENOMIC DNA]</scope>
    <source>
        <strain evidence="4 5">KACC 12383</strain>
    </source>
</reference>
<accession>A0A210P5Z5</accession>
<dbReference type="AlphaFoldDB" id="A0A210P5Z5"/>
<evidence type="ECO:0000313" key="4">
    <source>
        <dbReference type="EMBL" id="OWF31907.1"/>
    </source>
</evidence>
<gene>
    <name evidence="4" type="ORF">LKACC12383_02600</name>
</gene>
<proteinExistence type="inferred from homology"/>
<comment type="caution">
    <text evidence="4">The sequence shown here is derived from an EMBL/GenBank/DDBJ whole genome shotgun (WGS) entry which is preliminary data.</text>
</comment>
<organism evidence="4 5">
    <name type="scientific">Companilactobacillus kimchii</name>
    <dbReference type="NCBI Taxonomy" id="2801452"/>
    <lineage>
        <taxon>Bacteria</taxon>
        <taxon>Bacillati</taxon>
        <taxon>Bacillota</taxon>
        <taxon>Bacilli</taxon>
        <taxon>Lactobacillales</taxon>
        <taxon>Lactobacillaceae</taxon>
        <taxon>Companilactobacillus</taxon>
    </lineage>
</organism>
<dbReference type="Gene3D" id="3.40.630.190">
    <property type="entry name" value="LCP protein"/>
    <property type="match status" value="1"/>
</dbReference>
<evidence type="ECO:0000313" key="5">
    <source>
        <dbReference type="Proteomes" id="UP000196649"/>
    </source>
</evidence>
<dbReference type="InterPro" id="IPR004474">
    <property type="entry name" value="LytR_CpsA_psr"/>
</dbReference>
<dbReference type="EMBL" id="MXAL01000017">
    <property type="protein sequence ID" value="OWF31907.1"/>
    <property type="molecule type" value="Genomic_DNA"/>
</dbReference>
<dbReference type="Pfam" id="PF03816">
    <property type="entry name" value="LytR_cpsA_psr"/>
    <property type="match status" value="1"/>
</dbReference>
<dbReference type="InterPro" id="IPR050922">
    <property type="entry name" value="LytR/CpsA/Psr_CW_biosynth"/>
</dbReference>
<feature type="compositionally biased region" description="Polar residues" evidence="2">
    <location>
        <begin position="334"/>
        <end position="344"/>
    </location>
</feature>
<dbReference type="NCBIfam" id="TIGR00350">
    <property type="entry name" value="lytR_cpsA_psr"/>
    <property type="match status" value="1"/>
</dbReference>
<evidence type="ECO:0000256" key="1">
    <source>
        <dbReference type="ARBA" id="ARBA00006068"/>
    </source>
</evidence>
<dbReference type="PANTHER" id="PTHR33392">
    <property type="entry name" value="POLYISOPRENYL-TEICHOIC ACID--PEPTIDOGLYCAN TEICHOIC ACID TRANSFERASE TAGU"/>
    <property type="match status" value="1"/>
</dbReference>
<feature type="domain" description="Cell envelope-related transcriptional attenuator" evidence="3">
    <location>
        <begin position="86"/>
        <end position="232"/>
    </location>
</feature>
<dbReference type="Proteomes" id="UP000196649">
    <property type="component" value="Unassembled WGS sequence"/>
</dbReference>
<comment type="similarity">
    <text evidence="1">Belongs to the LytR/CpsA/Psr (LCP) family.</text>
</comment>
<name>A0A210P5Z5_9LACO</name>
<sequence>MHNNRKKKKHTLRNVFLSFLLLLIIGGAAYGMTRYRSVKNSVNSSFKPSGVTKERDVSSALKNKKPVSILLMGTDTGALGRDYKGRTDSMMVITLNPSDNKTTVTSIPRDTAVNIPGYKSVSPAKINAAYSYGQTETAIKTVQKLLNIPIDFYALINMGGMEKVIDQAGGVDVTPTLSFKYEGYSFKKGEKVHMNGKKALAYSRMRYDDPKGDYGRQTRQREVLTALVHKSSSVSTLLNQSFINSLSDQTQTDLTFDELTTIAKDYNSVRKNTSETHLQGNGEEVAKQSMEVMKKSELQRVTNFIRENLDLPHAKTGNIQFKPSTQSSTTTKSVQDINNIGSQRSTTGTSNKNSTGTNSGSGISNSGYSNSGY</sequence>
<evidence type="ECO:0000256" key="2">
    <source>
        <dbReference type="SAM" id="MobiDB-lite"/>
    </source>
</evidence>
<feature type="compositionally biased region" description="Low complexity" evidence="2">
    <location>
        <begin position="324"/>
        <end position="333"/>
    </location>
</feature>
<dbReference type="RefSeq" id="WP_054643355.1">
    <property type="nucleotide sequence ID" value="NZ_LNUB01000005.1"/>
</dbReference>
<feature type="region of interest" description="Disordered" evidence="2">
    <location>
        <begin position="315"/>
        <end position="373"/>
    </location>
</feature>
<feature type="compositionally biased region" description="Low complexity" evidence="2">
    <location>
        <begin position="345"/>
        <end position="373"/>
    </location>
</feature>
<evidence type="ECO:0000259" key="3">
    <source>
        <dbReference type="Pfam" id="PF03816"/>
    </source>
</evidence>